<accession>A0A9D4YY81</accession>
<dbReference type="AlphaFoldDB" id="A0A9D4YY81"/>
<reference evidence="1" key="1">
    <citation type="journal article" date="2019" name="Plant J.">
        <title>Chlorella vulgaris genome assembly and annotation reveals the molecular basis for metabolic acclimation to high light conditions.</title>
        <authorList>
            <person name="Cecchin M."/>
            <person name="Marcolungo L."/>
            <person name="Rossato M."/>
            <person name="Girolomoni L."/>
            <person name="Cosentino E."/>
            <person name="Cuine S."/>
            <person name="Li-Beisson Y."/>
            <person name="Delledonne M."/>
            <person name="Ballottari M."/>
        </authorList>
    </citation>
    <scope>NUCLEOTIDE SEQUENCE</scope>
    <source>
        <strain evidence="1">211/11P</strain>
    </source>
</reference>
<dbReference type="Proteomes" id="UP001055712">
    <property type="component" value="Unassembled WGS sequence"/>
</dbReference>
<dbReference type="InterPro" id="IPR043918">
    <property type="entry name" value="DUF5760"/>
</dbReference>
<dbReference type="EMBL" id="SIDB01000005">
    <property type="protein sequence ID" value="KAI3432536.1"/>
    <property type="molecule type" value="Genomic_DNA"/>
</dbReference>
<proteinExistence type="predicted"/>
<name>A0A9D4YY81_CHLVU</name>
<evidence type="ECO:0000313" key="2">
    <source>
        <dbReference type="Proteomes" id="UP001055712"/>
    </source>
</evidence>
<evidence type="ECO:0000313" key="1">
    <source>
        <dbReference type="EMBL" id="KAI3432536.1"/>
    </source>
</evidence>
<keyword evidence="2" id="KW-1185">Reference proteome</keyword>
<dbReference type="Pfam" id="PF19064">
    <property type="entry name" value="DUF5760"/>
    <property type="match status" value="1"/>
</dbReference>
<organism evidence="1 2">
    <name type="scientific">Chlorella vulgaris</name>
    <name type="common">Green alga</name>
    <dbReference type="NCBI Taxonomy" id="3077"/>
    <lineage>
        <taxon>Eukaryota</taxon>
        <taxon>Viridiplantae</taxon>
        <taxon>Chlorophyta</taxon>
        <taxon>core chlorophytes</taxon>
        <taxon>Trebouxiophyceae</taxon>
        <taxon>Chlorellales</taxon>
        <taxon>Chlorellaceae</taxon>
        <taxon>Chlorella clade</taxon>
        <taxon>Chlorella</taxon>
    </lineage>
</organism>
<sequence length="117" mass="13298">MVDDNKFKALVNKYVELSDQIAEVGAELVALRKKKDAMGELVMQVMQQGDIQVLELTEQGGKLIRRESKRTEALKKEHILDELMLLTGNDATRAQASLEKIYNKRTLVVKDALSRKR</sequence>
<gene>
    <name evidence="1" type="ORF">D9Q98_004085</name>
</gene>
<protein>
    <submittedName>
        <fullName evidence="1">Uncharacterized protein</fullName>
    </submittedName>
</protein>
<reference evidence="1" key="2">
    <citation type="submission" date="2020-11" db="EMBL/GenBank/DDBJ databases">
        <authorList>
            <person name="Cecchin M."/>
            <person name="Marcolungo L."/>
            <person name="Rossato M."/>
            <person name="Girolomoni L."/>
            <person name="Cosentino E."/>
            <person name="Cuine S."/>
            <person name="Li-Beisson Y."/>
            <person name="Delledonne M."/>
            <person name="Ballottari M."/>
        </authorList>
    </citation>
    <scope>NUCLEOTIDE SEQUENCE</scope>
    <source>
        <strain evidence="1">211/11P</strain>
        <tissue evidence="1">Whole cell</tissue>
    </source>
</reference>
<comment type="caution">
    <text evidence="1">The sequence shown here is derived from an EMBL/GenBank/DDBJ whole genome shotgun (WGS) entry which is preliminary data.</text>
</comment>